<dbReference type="STRING" id="1403537.Q428_06145"/>
<evidence type="ECO:0000313" key="7">
    <source>
        <dbReference type="Proteomes" id="UP000019681"/>
    </source>
</evidence>
<proteinExistence type="inferred from homology"/>
<dbReference type="InterPro" id="IPR020013">
    <property type="entry name" value="Flagellar_FlgE/F/G"/>
</dbReference>
<evidence type="ECO:0000259" key="3">
    <source>
        <dbReference type="Pfam" id="PF00460"/>
    </source>
</evidence>
<organism evidence="6 7">
    <name type="scientific">Fervidicella metallireducens AeB</name>
    <dbReference type="NCBI Taxonomy" id="1403537"/>
    <lineage>
        <taxon>Bacteria</taxon>
        <taxon>Bacillati</taxon>
        <taxon>Bacillota</taxon>
        <taxon>Clostridia</taxon>
        <taxon>Eubacteriales</taxon>
        <taxon>Clostridiaceae</taxon>
        <taxon>Fervidicella</taxon>
    </lineage>
</organism>
<feature type="domain" description="Flagellar basal-body/hook protein C-terminal" evidence="4">
    <location>
        <begin position="199"/>
        <end position="244"/>
    </location>
</feature>
<reference evidence="6 7" key="1">
    <citation type="journal article" date="2014" name="Genome Announc.">
        <title>Draft Genome Sequence of Fervidicella metallireducens Strain AeBT, an Iron-Reducing Thermoanaerobe from the Great Artesian Basin.</title>
        <authorList>
            <person name="Patel B.K."/>
        </authorList>
    </citation>
    <scope>NUCLEOTIDE SEQUENCE [LARGE SCALE GENOMIC DNA]</scope>
    <source>
        <strain evidence="6 7">AeB</strain>
    </source>
</reference>
<keyword evidence="6" id="KW-0966">Cell projection</keyword>
<feature type="domain" description="Flagellar hook protein FlgE/F/G-like D1" evidence="5">
    <location>
        <begin position="94"/>
        <end position="156"/>
    </location>
</feature>
<evidence type="ECO:0000259" key="5">
    <source>
        <dbReference type="Pfam" id="PF22692"/>
    </source>
</evidence>
<dbReference type="InterPro" id="IPR053967">
    <property type="entry name" value="LlgE_F_G-like_D1"/>
</dbReference>
<dbReference type="InterPro" id="IPR010930">
    <property type="entry name" value="Flg_bb/hook_C_dom"/>
</dbReference>
<comment type="subcellular location">
    <subcellularLocation>
        <location evidence="2">Bacterial flagellum basal body</location>
    </subcellularLocation>
</comment>
<comment type="similarity">
    <text evidence="1 2">Belongs to the flagella basal body rod proteins family.</text>
</comment>
<dbReference type="InterPro" id="IPR037925">
    <property type="entry name" value="FlgE/F/G-like"/>
</dbReference>
<gene>
    <name evidence="6" type="ORF">Q428_06145</name>
</gene>
<keyword evidence="2" id="KW-0975">Bacterial flagellum</keyword>
<accession>A0A017RWM7</accession>
<evidence type="ECO:0000256" key="1">
    <source>
        <dbReference type="ARBA" id="ARBA00009677"/>
    </source>
</evidence>
<dbReference type="InterPro" id="IPR019776">
    <property type="entry name" value="Flagellar_basal_body_rod_CS"/>
</dbReference>
<feature type="domain" description="Flagellar basal body rod protein N-terminal" evidence="3">
    <location>
        <begin position="7"/>
        <end position="35"/>
    </location>
</feature>
<dbReference type="Pfam" id="PF00460">
    <property type="entry name" value="Flg_bb_rod"/>
    <property type="match status" value="1"/>
</dbReference>
<sequence>MLKALWNGRSGLYSNQNRIDTISNNIANIDTNGYKKCDVGFEDIFYEKLDRLGTPITTANKEGLIVGSGSRADKLIRNFTQGFLVDTSKADDLAIEGEGFFRLTDGQGNYFYTRDGGFNVDKYGNFVHCSGLILDIEGYDSTKLSSDFKIAEDGTLTSNSNNIGKINLYSFKNLDEMQSYGNNIYKAENPKTIVNGKIKQGYLEKSNVDLGKELTDMIVTQRAFELNSKALKAADEMWQIANNIRSK</sequence>
<dbReference type="GO" id="GO:0009425">
    <property type="term" value="C:bacterial-type flagellum basal body"/>
    <property type="evidence" value="ECO:0007669"/>
    <property type="project" value="UniProtKB-SubCell"/>
</dbReference>
<dbReference type="PANTHER" id="PTHR30435">
    <property type="entry name" value="FLAGELLAR PROTEIN"/>
    <property type="match status" value="1"/>
</dbReference>
<dbReference type="PANTHER" id="PTHR30435:SF19">
    <property type="entry name" value="FLAGELLAR BASAL-BODY ROD PROTEIN FLGG"/>
    <property type="match status" value="1"/>
</dbReference>
<dbReference type="NCBIfam" id="TIGR03506">
    <property type="entry name" value="FlgEFG_subfam"/>
    <property type="match status" value="2"/>
</dbReference>
<dbReference type="OrthoDB" id="9804559at2"/>
<dbReference type="Proteomes" id="UP000019681">
    <property type="component" value="Unassembled WGS sequence"/>
</dbReference>
<dbReference type="GO" id="GO:0071978">
    <property type="term" value="P:bacterial-type flagellum-dependent swarming motility"/>
    <property type="evidence" value="ECO:0007669"/>
    <property type="project" value="TreeGrafter"/>
</dbReference>
<dbReference type="RefSeq" id="WP_035379092.1">
    <property type="nucleotide sequence ID" value="NZ_AZQP01000013.1"/>
</dbReference>
<name>A0A017RWM7_9CLOT</name>
<dbReference type="SUPFAM" id="SSF117143">
    <property type="entry name" value="Flagellar hook protein flgE"/>
    <property type="match status" value="1"/>
</dbReference>
<evidence type="ECO:0000259" key="4">
    <source>
        <dbReference type="Pfam" id="PF06429"/>
    </source>
</evidence>
<keyword evidence="6" id="KW-0282">Flagellum</keyword>
<dbReference type="InterPro" id="IPR001444">
    <property type="entry name" value="Flag_bb_rod_N"/>
</dbReference>
<evidence type="ECO:0000313" key="6">
    <source>
        <dbReference type="EMBL" id="EYE88814.1"/>
    </source>
</evidence>
<keyword evidence="7" id="KW-1185">Reference proteome</keyword>
<comment type="caution">
    <text evidence="6">The sequence shown here is derived from an EMBL/GenBank/DDBJ whole genome shotgun (WGS) entry which is preliminary data.</text>
</comment>
<dbReference type="Pfam" id="PF22692">
    <property type="entry name" value="LlgE_F_G_D1"/>
    <property type="match status" value="1"/>
</dbReference>
<dbReference type="Pfam" id="PF06429">
    <property type="entry name" value="Flg_bbr_C"/>
    <property type="match status" value="1"/>
</dbReference>
<evidence type="ECO:0000256" key="2">
    <source>
        <dbReference type="RuleBase" id="RU362116"/>
    </source>
</evidence>
<keyword evidence="6" id="KW-0969">Cilium</keyword>
<dbReference type="AlphaFoldDB" id="A0A017RWM7"/>
<protein>
    <submittedName>
        <fullName evidence="6">Flagellar basal body rod protein FlgG</fullName>
    </submittedName>
</protein>
<dbReference type="PROSITE" id="PS00588">
    <property type="entry name" value="FLAGELLA_BB_ROD"/>
    <property type="match status" value="1"/>
</dbReference>
<dbReference type="EMBL" id="AZQP01000013">
    <property type="protein sequence ID" value="EYE88814.1"/>
    <property type="molecule type" value="Genomic_DNA"/>
</dbReference>